<dbReference type="Proteomes" id="UP000321204">
    <property type="component" value="Chromosome"/>
</dbReference>
<name>A0A5B8UPT1_9BACT</name>
<evidence type="ECO:0000313" key="2">
    <source>
        <dbReference type="Proteomes" id="UP000321204"/>
    </source>
</evidence>
<accession>A0A5B8UPT1</accession>
<dbReference type="RefSeq" id="WP_146791405.1">
    <property type="nucleotide sequence ID" value="NZ_BAABIO010000003.1"/>
</dbReference>
<gene>
    <name evidence="1" type="ORF">FSB75_20845</name>
</gene>
<dbReference type="SUPFAM" id="SSF54637">
    <property type="entry name" value="Thioesterase/thiol ester dehydrase-isomerase"/>
    <property type="match status" value="1"/>
</dbReference>
<protein>
    <submittedName>
        <fullName evidence="1">DUF4442 domain-containing protein</fullName>
    </submittedName>
</protein>
<dbReference type="OrthoDB" id="9153186at2"/>
<organism evidence="1 2">
    <name type="scientific">Flavisolibacter ginsenosidimutans</name>
    <dbReference type="NCBI Taxonomy" id="661481"/>
    <lineage>
        <taxon>Bacteria</taxon>
        <taxon>Pseudomonadati</taxon>
        <taxon>Bacteroidota</taxon>
        <taxon>Chitinophagia</taxon>
        <taxon>Chitinophagales</taxon>
        <taxon>Chitinophagaceae</taxon>
        <taxon>Flavisolibacter</taxon>
    </lineage>
</organism>
<dbReference type="InterPro" id="IPR027961">
    <property type="entry name" value="DUF4442"/>
</dbReference>
<proteinExistence type="predicted"/>
<dbReference type="InterPro" id="IPR029069">
    <property type="entry name" value="HotDog_dom_sf"/>
</dbReference>
<dbReference type="AlphaFoldDB" id="A0A5B8UPT1"/>
<dbReference type="Pfam" id="PF14539">
    <property type="entry name" value="DUF4442"/>
    <property type="match status" value="1"/>
</dbReference>
<dbReference type="Gene3D" id="3.10.129.10">
    <property type="entry name" value="Hotdog Thioesterase"/>
    <property type="match status" value="1"/>
</dbReference>
<dbReference type="KEGG" id="fgg:FSB75_20845"/>
<keyword evidence="2" id="KW-1185">Reference proteome</keyword>
<dbReference type="EMBL" id="CP042433">
    <property type="protein sequence ID" value="QEC58249.1"/>
    <property type="molecule type" value="Genomic_DNA"/>
</dbReference>
<reference evidence="1 2" key="1">
    <citation type="journal article" date="2015" name="Int. J. Syst. Evol. Microbiol.">
        <title>Flavisolibacter ginsenosidimutans sp. nov., with ginsenoside-converting activity isolated from soil used for cultivating ginseng.</title>
        <authorList>
            <person name="Zhao Y."/>
            <person name="Liu Q."/>
            <person name="Kang M.S."/>
            <person name="Jin F."/>
            <person name="Yu H."/>
            <person name="Im W.T."/>
        </authorList>
    </citation>
    <scope>NUCLEOTIDE SEQUENCE [LARGE SCALE GENOMIC DNA]</scope>
    <source>
        <strain evidence="1 2">Gsoil 636</strain>
    </source>
</reference>
<evidence type="ECO:0000313" key="1">
    <source>
        <dbReference type="EMBL" id="QEC58249.1"/>
    </source>
</evidence>
<sequence>MEKTNEKAAAENTAAFFSLINHPVKFRLYLLKKLPAGYFSGLKIVKADVASCTVSIPFKWFTKNPFRSTYFACLSMAAEMSTGVLAMAQVRGRKPAVSMLVTGIEGKFYKKATGLTFFQCEDGEAIRNVIGAAVSSGTPQEIKAHSIGKNDRGEVVAEFWITWSFKAKPQMTQI</sequence>